<feature type="transmembrane region" description="Helical" evidence="5">
    <location>
        <begin position="455"/>
        <end position="473"/>
    </location>
</feature>
<sequence>MTPTPHIPLLTSDHSQSPDNPFLNAIQSVGNPRQIAIKFFALLALLAFGGVVGAYGVRFGEHAILLLAAPLIIPLGVLLFIQPRLLFYLLIASRCALDPILESARFSSSFGLGALLNLLLIACAGVLCIQRTKASIQQSIVLWVAPLLVMMLGVSYAPELIPALKRLVAFVSYFAVFTIGFILASEEQLKRLLKVIVLSSLVPLGVGFYQITTGGMASTGRLAATFTHPNIYAFYCLLVVITLVYLQRMHARTQVPTGTAQSMGPTIAMWLLLPCLLLSIVMTQTRSAWAALILLGLVYGILFSKRTLFGMLAVLVLAALLPAVQERIMDLFSGNEVVQYAKLNSFAWRQYIWESGLNWMSPSRYLLGYGIGGFFYHSVDFFPLSGGNYFGAHNVFVERLFDGGLVAIAVFSIFFAVQFHHARKLLKQDQFTGLVYFCLMLSYLVLNFSDNVIDYLAYNWYYWVVAGAMYAHARQIPPANTNP</sequence>
<dbReference type="GO" id="GO:0016020">
    <property type="term" value="C:membrane"/>
    <property type="evidence" value="ECO:0007669"/>
    <property type="project" value="UniProtKB-SubCell"/>
</dbReference>
<dbReference type="AlphaFoldDB" id="A0AA86MJA5"/>
<dbReference type="Proteomes" id="UP001329151">
    <property type="component" value="Chromosome"/>
</dbReference>
<feature type="transmembrane region" description="Helical" evidence="5">
    <location>
        <begin position="431"/>
        <end position="449"/>
    </location>
</feature>
<feature type="transmembrane region" description="Helical" evidence="5">
    <location>
        <begin position="64"/>
        <end position="90"/>
    </location>
</feature>
<keyword evidence="3 5" id="KW-1133">Transmembrane helix</keyword>
<feature type="transmembrane region" description="Helical" evidence="5">
    <location>
        <begin position="287"/>
        <end position="303"/>
    </location>
</feature>
<dbReference type="InterPro" id="IPR051533">
    <property type="entry name" value="WaaL-like"/>
</dbReference>
<name>A0AA86MJA5_9BURK</name>
<reference evidence="7 8" key="1">
    <citation type="submission" date="2023-10" db="EMBL/GenBank/DDBJ databases">
        <title>Complete Genome Sequence of Limnobacter thiooxidans CS-K2T, Isolated from freshwater lake sediments in Bavaria, Germany.</title>
        <authorList>
            <person name="Naruki M."/>
            <person name="Watanabe A."/>
            <person name="Warashina T."/>
            <person name="Morita T."/>
            <person name="Arakawa K."/>
        </authorList>
    </citation>
    <scope>NUCLEOTIDE SEQUENCE [LARGE SCALE GENOMIC DNA]</scope>
    <source>
        <strain evidence="7 8">CS-K2</strain>
    </source>
</reference>
<feature type="transmembrane region" description="Helical" evidence="5">
    <location>
        <begin position="141"/>
        <end position="161"/>
    </location>
</feature>
<keyword evidence="8" id="KW-1185">Reference proteome</keyword>
<dbReference type="PANTHER" id="PTHR37422:SF17">
    <property type="entry name" value="O-ANTIGEN LIGASE"/>
    <property type="match status" value="1"/>
</dbReference>
<evidence type="ECO:0000256" key="5">
    <source>
        <dbReference type="SAM" id="Phobius"/>
    </source>
</evidence>
<feature type="transmembrane region" description="Helical" evidence="5">
    <location>
        <begin position="110"/>
        <end position="129"/>
    </location>
</feature>
<feature type="transmembrane region" description="Helical" evidence="5">
    <location>
        <begin position="263"/>
        <end position="281"/>
    </location>
</feature>
<feature type="transmembrane region" description="Helical" evidence="5">
    <location>
        <begin position="35"/>
        <end position="57"/>
    </location>
</feature>
<dbReference type="Pfam" id="PF04932">
    <property type="entry name" value="Wzy_C"/>
    <property type="match status" value="1"/>
</dbReference>
<dbReference type="KEGG" id="lto:RGQ30_27530"/>
<evidence type="ECO:0000313" key="8">
    <source>
        <dbReference type="Proteomes" id="UP001329151"/>
    </source>
</evidence>
<dbReference type="InterPro" id="IPR007016">
    <property type="entry name" value="O-antigen_ligase-rel_domated"/>
</dbReference>
<accession>A0AA86MJA5</accession>
<protein>
    <recommendedName>
        <fullName evidence="6">O-antigen ligase-related domain-containing protein</fullName>
    </recommendedName>
</protein>
<dbReference type="EMBL" id="AP028947">
    <property type="protein sequence ID" value="BET27252.1"/>
    <property type="molecule type" value="Genomic_DNA"/>
</dbReference>
<evidence type="ECO:0000256" key="4">
    <source>
        <dbReference type="ARBA" id="ARBA00023136"/>
    </source>
</evidence>
<feature type="transmembrane region" description="Helical" evidence="5">
    <location>
        <begin position="231"/>
        <end position="251"/>
    </location>
</feature>
<feature type="transmembrane region" description="Helical" evidence="5">
    <location>
        <begin position="400"/>
        <end position="419"/>
    </location>
</feature>
<feature type="transmembrane region" description="Helical" evidence="5">
    <location>
        <begin position="192"/>
        <end position="211"/>
    </location>
</feature>
<gene>
    <name evidence="7" type="ORF">RGQ30_27530</name>
</gene>
<feature type="transmembrane region" description="Helical" evidence="5">
    <location>
        <begin position="308"/>
        <end position="325"/>
    </location>
</feature>
<keyword evidence="4 5" id="KW-0472">Membrane</keyword>
<evidence type="ECO:0000256" key="1">
    <source>
        <dbReference type="ARBA" id="ARBA00004141"/>
    </source>
</evidence>
<evidence type="ECO:0000256" key="3">
    <source>
        <dbReference type="ARBA" id="ARBA00022989"/>
    </source>
</evidence>
<organism evidence="7 8">
    <name type="scientific">Limnobacter thiooxidans</name>
    <dbReference type="NCBI Taxonomy" id="131080"/>
    <lineage>
        <taxon>Bacteria</taxon>
        <taxon>Pseudomonadati</taxon>
        <taxon>Pseudomonadota</taxon>
        <taxon>Betaproteobacteria</taxon>
        <taxon>Burkholderiales</taxon>
        <taxon>Burkholderiaceae</taxon>
        <taxon>Limnobacter</taxon>
    </lineage>
</organism>
<evidence type="ECO:0000313" key="7">
    <source>
        <dbReference type="EMBL" id="BET27252.1"/>
    </source>
</evidence>
<proteinExistence type="predicted"/>
<feature type="transmembrane region" description="Helical" evidence="5">
    <location>
        <begin position="167"/>
        <end position="185"/>
    </location>
</feature>
<comment type="subcellular location">
    <subcellularLocation>
        <location evidence="1">Membrane</location>
        <topology evidence="1">Multi-pass membrane protein</topology>
    </subcellularLocation>
</comment>
<evidence type="ECO:0000256" key="2">
    <source>
        <dbReference type="ARBA" id="ARBA00022692"/>
    </source>
</evidence>
<evidence type="ECO:0000259" key="6">
    <source>
        <dbReference type="Pfam" id="PF04932"/>
    </source>
</evidence>
<dbReference type="PANTHER" id="PTHR37422">
    <property type="entry name" value="TEICHURONIC ACID BIOSYNTHESIS PROTEIN TUAE"/>
    <property type="match status" value="1"/>
</dbReference>
<feature type="domain" description="O-antigen ligase-related" evidence="6">
    <location>
        <begin position="275"/>
        <end position="411"/>
    </location>
</feature>
<dbReference type="RefSeq" id="WP_130557649.1">
    <property type="nucleotide sequence ID" value="NZ_AP028947.1"/>
</dbReference>
<keyword evidence="2 5" id="KW-0812">Transmembrane</keyword>